<feature type="transmembrane region" description="Helical" evidence="5">
    <location>
        <begin position="138"/>
        <end position="156"/>
    </location>
</feature>
<sequence length="466" mass="54087">MGVIKDYIHGLKLIKRKWDFQCDETRDKITTVLFLPILLVFTAMLLTILAGVVVGRVLLIDLFKDLPFIIVMIVTTMLFFKQRFELVRYFLITLFGLVAIYCFLGWGILHYVGLIFSFLFLFMVYFTSNKKVSRNTTLVFLLGFIVIGLSQSFNIVKYESSWSPKVFIFDFIIVLISFLTIIHVAWIYNINSENQIMKIREIISKLKKNNESLENEVVKKTLKLMKNDLELEKSQKILSSAYEQLGESEKSRFEQMNKLANTAFSISKRVHNIKSPLMFALNIVKDMKNEKKGVNNLIHALLEIRNELDIIHDDTVISGVMQEFSVAKAVKRCIQVLQWKLNKYKVKLSFDDSGIFLLNGDMTKFNHVILNLIDNAIDATLKKKNPQIQVTVYYKDDILRIVIQDNGMGIMKADIKKIFKDFYTTKKDGNGLGLYIAQKYISEVWGGKVYYKRQKKWSNFIVEIPT</sequence>
<feature type="coiled-coil region" evidence="4">
    <location>
        <begin position="196"/>
        <end position="223"/>
    </location>
</feature>
<dbReference type="PANTHER" id="PTHR43547">
    <property type="entry name" value="TWO-COMPONENT HISTIDINE KINASE"/>
    <property type="match status" value="1"/>
</dbReference>
<name>A0A0G0MSW1_9BACT</name>
<dbReference type="PROSITE" id="PS50109">
    <property type="entry name" value="HIS_KIN"/>
    <property type="match status" value="1"/>
</dbReference>
<feature type="transmembrane region" description="Helical" evidence="5">
    <location>
        <begin position="109"/>
        <end position="126"/>
    </location>
</feature>
<feature type="transmembrane region" description="Helical" evidence="5">
    <location>
        <begin position="168"/>
        <end position="188"/>
    </location>
</feature>
<keyword evidence="7" id="KW-0418">Kinase</keyword>
<evidence type="ECO:0000313" key="7">
    <source>
        <dbReference type="EMBL" id="KKR06228.1"/>
    </source>
</evidence>
<evidence type="ECO:0000256" key="3">
    <source>
        <dbReference type="ARBA" id="ARBA00022553"/>
    </source>
</evidence>
<dbReference type="SMART" id="SM00387">
    <property type="entry name" value="HATPase_c"/>
    <property type="match status" value="1"/>
</dbReference>
<dbReference type="SUPFAM" id="SSF55874">
    <property type="entry name" value="ATPase domain of HSP90 chaperone/DNA topoisomerase II/histidine kinase"/>
    <property type="match status" value="1"/>
</dbReference>
<dbReference type="Pfam" id="PF02518">
    <property type="entry name" value="HATPase_c"/>
    <property type="match status" value="1"/>
</dbReference>
<dbReference type="STRING" id="1619100.UT34_C0001G0268"/>
<dbReference type="Proteomes" id="UP000034799">
    <property type="component" value="Unassembled WGS sequence"/>
</dbReference>
<feature type="transmembrane region" description="Helical" evidence="5">
    <location>
        <begin position="33"/>
        <end position="55"/>
    </location>
</feature>
<dbReference type="PANTHER" id="PTHR43547:SF2">
    <property type="entry name" value="HYBRID SIGNAL TRANSDUCTION HISTIDINE KINASE C"/>
    <property type="match status" value="1"/>
</dbReference>
<organism evidence="7 8">
    <name type="scientific">candidate division WS6 bacterium GW2011_GWF2_39_15</name>
    <dbReference type="NCBI Taxonomy" id="1619100"/>
    <lineage>
        <taxon>Bacteria</taxon>
        <taxon>Candidatus Dojkabacteria</taxon>
    </lineage>
</organism>
<reference evidence="7 8" key="1">
    <citation type="journal article" date="2015" name="Nature">
        <title>rRNA introns, odd ribosomes, and small enigmatic genomes across a large radiation of phyla.</title>
        <authorList>
            <person name="Brown C.T."/>
            <person name="Hug L.A."/>
            <person name="Thomas B.C."/>
            <person name="Sharon I."/>
            <person name="Castelle C.J."/>
            <person name="Singh A."/>
            <person name="Wilkins M.J."/>
            <person name="Williams K.H."/>
            <person name="Banfield J.F."/>
        </authorList>
    </citation>
    <scope>NUCLEOTIDE SEQUENCE [LARGE SCALE GENOMIC DNA]</scope>
</reference>
<dbReference type="InterPro" id="IPR036890">
    <property type="entry name" value="HATPase_C_sf"/>
</dbReference>
<feature type="domain" description="Histidine kinase" evidence="6">
    <location>
        <begin position="268"/>
        <end position="466"/>
    </location>
</feature>
<keyword evidence="5" id="KW-0812">Transmembrane</keyword>
<dbReference type="CDD" id="cd00075">
    <property type="entry name" value="HATPase"/>
    <property type="match status" value="1"/>
</dbReference>
<dbReference type="InterPro" id="IPR003594">
    <property type="entry name" value="HATPase_dom"/>
</dbReference>
<dbReference type="AlphaFoldDB" id="A0A0G0MSW1"/>
<dbReference type="EMBL" id="LBWK01000001">
    <property type="protein sequence ID" value="KKR06228.1"/>
    <property type="molecule type" value="Genomic_DNA"/>
</dbReference>
<keyword evidence="4" id="KW-0175">Coiled coil</keyword>
<proteinExistence type="predicted"/>
<evidence type="ECO:0000256" key="4">
    <source>
        <dbReference type="SAM" id="Coils"/>
    </source>
</evidence>
<keyword evidence="3" id="KW-0597">Phosphoprotein</keyword>
<gene>
    <name evidence="7" type="ORF">UT34_C0001G0268</name>
</gene>
<evidence type="ECO:0000256" key="1">
    <source>
        <dbReference type="ARBA" id="ARBA00000085"/>
    </source>
</evidence>
<dbReference type="InterPro" id="IPR004358">
    <property type="entry name" value="Sig_transdc_His_kin-like_C"/>
</dbReference>
<dbReference type="PRINTS" id="PR00344">
    <property type="entry name" value="BCTRLSENSOR"/>
</dbReference>
<dbReference type="InterPro" id="IPR005467">
    <property type="entry name" value="His_kinase_dom"/>
</dbReference>
<keyword evidence="5" id="KW-0472">Membrane</keyword>
<keyword evidence="5" id="KW-1133">Transmembrane helix</keyword>
<dbReference type="GO" id="GO:0000155">
    <property type="term" value="F:phosphorelay sensor kinase activity"/>
    <property type="evidence" value="ECO:0007669"/>
    <property type="project" value="TreeGrafter"/>
</dbReference>
<dbReference type="EC" id="2.7.13.3" evidence="2"/>
<evidence type="ECO:0000256" key="2">
    <source>
        <dbReference type="ARBA" id="ARBA00012438"/>
    </source>
</evidence>
<protein>
    <recommendedName>
        <fullName evidence="2">histidine kinase</fullName>
        <ecNumber evidence="2">2.7.13.3</ecNumber>
    </recommendedName>
</protein>
<accession>A0A0G0MSW1</accession>
<comment type="caution">
    <text evidence="7">The sequence shown here is derived from an EMBL/GenBank/DDBJ whole genome shotgun (WGS) entry which is preliminary data.</text>
</comment>
<evidence type="ECO:0000259" key="6">
    <source>
        <dbReference type="PROSITE" id="PS50109"/>
    </source>
</evidence>
<comment type="catalytic activity">
    <reaction evidence="1">
        <text>ATP + protein L-histidine = ADP + protein N-phospho-L-histidine.</text>
        <dbReference type="EC" id="2.7.13.3"/>
    </reaction>
</comment>
<feature type="transmembrane region" description="Helical" evidence="5">
    <location>
        <begin position="62"/>
        <end position="80"/>
    </location>
</feature>
<evidence type="ECO:0000313" key="8">
    <source>
        <dbReference type="Proteomes" id="UP000034799"/>
    </source>
</evidence>
<feature type="transmembrane region" description="Helical" evidence="5">
    <location>
        <begin position="86"/>
        <end position="104"/>
    </location>
</feature>
<keyword evidence="7" id="KW-0808">Transferase</keyword>
<evidence type="ECO:0000256" key="5">
    <source>
        <dbReference type="SAM" id="Phobius"/>
    </source>
</evidence>
<dbReference type="Gene3D" id="3.30.565.10">
    <property type="entry name" value="Histidine kinase-like ATPase, C-terminal domain"/>
    <property type="match status" value="1"/>
</dbReference>